<reference evidence="1 2" key="1">
    <citation type="submission" date="2024-10" db="EMBL/GenBank/DDBJ databases">
        <title>The Natural Products Discovery Center: Release of the First 8490 Sequenced Strains for Exploring Actinobacteria Biosynthetic Diversity.</title>
        <authorList>
            <person name="Kalkreuter E."/>
            <person name="Kautsar S.A."/>
            <person name="Yang D."/>
            <person name="Bader C.D."/>
            <person name="Teijaro C.N."/>
            <person name="Fluegel L."/>
            <person name="Davis C.M."/>
            <person name="Simpson J.R."/>
            <person name="Lauterbach L."/>
            <person name="Steele A.D."/>
            <person name="Gui C."/>
            <person name="Meng S."/>
            <person name="Li G."/>
            <person name="Viehrig K."/>
            <person name="Ye F."/>
            <person name="Su P."/>
            <person name="Kiefer A.F."/>
            <person name="Nichols A."/>
            <person name="Cepeda A.J."/>
            <person name="Yan W."/>
            <person name="Fan B."/>
            <person name="Jiang Y."/>
            <person name="Adhikari A."/>
            <person name="Zheng C.-J."/>
            <person name="Schuster L."/>
            <person name="Cowan T.M."/>
            <person name="Smanski M.J."/>
            <person name="Chevrette M.G."/>
            <person name="De Carvalho L.P.S."/>
            <person name="Shen B."/>
        </authorList>
    </citation>
    <scope>NUCLEOTIDE SEQUENCE [LARGE SCALE GENOMIC DNA]</scope>
    <source>
        <strain evidence="1 2">NPDC050545</strain>
    </source>
</reference>
<protein>
    <recommendedName>
        <fullName evidence="3">DUF3800 domain-containing protein</fullName>
    </recommendedName>
</protein>
<comment type="caution">
    <text evidence="1">The sequence shown here is derived from an EMBL/GenBank/DDBJ whole genome shotgun (WGS) entry which is preliminary data.</text>
</comment>
<evidence type="ECO:0000313" key="2">
    <source>
        <dbReference type="Proteomes" id="UP001612741"/>
    </source>
</evidence>
<sequence>MNAPSSAYVDESMVLSHGRYLLVAVLVAPADAAGHRDVLRSLLEHGQGRLHWRHENDKRRRHLIEVVAEMHPVGVVVVGTHLDAKKQERGRRKCLERLFWELGGCHVDNVVLERRHNDLDRRDREMVAALRGCHAIPPRLRPEWCDPGSEPLLWLPDMVAGARARAERGDDCFWRPIDDEMRVVFVDTR</sequence>
<evidence type="ECO:0000313" key="1">
    <source>
        <dbReference type="EMBL" id="MFI6496372.1"/>
    </source>
</evidence>
<dbReference type="EMBL" id="JBITGY010000001">
    <property type="protein sequence ID" value="MFI6496372.1"/>
    <property type="molecule type" value="Genomic_DNA"/>
</dbReference>
<name>A0ABW7YKE3_9ACTN</name>
<organism evidence="1 2">
    <name type="scientific">Nonomuraea typhae</name>
    <dbReference type="NCBI Taxonomy" id="2603600"/>
    <lineage>
        <taxon>Bacteria</taxon>
        <taxon>Bacillati</taxon>
        <taxon>Actinomycetota</taxon>
        <taxon>Actinomycetes</taxon>
        <taxon>Streptosporangiales</taxon>
        <taxon>Streptosporangiaceae</taxon>
        <taxon>Nonomuraea</taxon>
    </lineage>
</organism>
<accession>A0ABW7YKE3</accession>
<keyword evidence="2" id="KW-1185">Reference proteome</keyword>
<dbReference type="RefSeq" id="WP_397078453.1">
    <property type="nucleotide sequence ID" value="NZ_JBITGY010000001.1"/>
</dbReference>
<dbReference type="Proteomes" id="UP001612741">
    <property type="component" value="Unassembled WGS sequence"/>
</dbReference>
<gene>
    <name evidence="1" type="ORF">ACIBG2_03255</name>
</gene>
<evidence type="ECO:0008006" key="3">
    <source>
        <dbReference type="Google" id="ProtNLM"/>
    </source>
</evidence>
<proteinExistence type="predicted"/>